<dbReference type="InterPro" id="IPR016155">
    <property type="entry name" value="Mopterin_synth/thiamin_S_b"/>
</dbReference>
<name>A0A498RFM0_9FIRM</name>
<dbReference type="SUPFAM" id="SSF54285">
    <property type="entry name" value="MoaD/ThiS"/>
    <property type="match status" value="1"/>
</dbReference>
<gene>
    <name evidence="2" type="ORF">LUCI_4905</name>
</gene>
<organism evidence="2 3">
    <name type="scientific">Lucifera butyrica</name>
    <dbReference type="NCBI Taxonomy" id="1351585"/>
    <lineage>
        <taxon>Bacteria</taxon>
        <taxon>Bacillati</taxon>
        <taxon>Bacillota</taxon>
        <taxon>Negativicutes</taxon>
        <taxon>Veillonellales</taxon>
        <taxon>Veillonellaceae</taxon>
        <taxon>Lucifera</taxon>
    </lineage>
</organism>
<keyword evidence="3" id="KW-1185">Reference proteome</keyword>
<reference evidence="2 3" key="1">
    <citation type="submission" date="2018-06" db="EMBL/GenBank/DDBJ databases">
        <authorList>
            <person name="Strepis N."/>
        </authorList>
    </citation>
    <scope>NUCLEOTIDE SEQUENCE [LARGE SCALE GENOMIC DNA]</scope>
    <source>
        <strain evidence="2">LUCI</strain>
    </source>
</reference>
<dbReference type="InterPro" id="IPR027798">
    <property type="entry name" value="Ub_Mut7C"/>
</dbReference>
<sequence length="100" mass="11526">MPEENGKFIEVRGFLQLNEIFRERNWPIPLRLELEKPTSGRELAKRLEIPETEIEIVFVNGVAQSVDYLIQPGDRVAFVPPGCPGPYRIVLGFYAKNRKE</sequence>
<dbReference type="InterPro" id="IPR012675">
    <property type="entry name" value="Beta-grasp_dom_sf"/>
</dbReference>
<proteinExistence type="predicted"/>
<dbReference type="Gene3D" id="3.10.20.30">
    <property type="match status" value="1"/>
</dbReference>
<dbReference type="OrthoDB" id="5339859at2"/>
<feature type="domain" description="Ubiquitin Mut7-C" evidence="1">
    <location>
        <begin position="8"/>
        <end position="80"/>
    </location>
</feature>
<accession>A0A498RFM0</accession>
<dbReference type="RefSeq" id="WP_122630383.1">
    <property type="nucleotide sequence ID" value="NZ_UPPP01000127.1"/>
</dbReference>
<evidence type="ECO:0000313" key="2">
    <source>
        <dbReference type="EMBL" id="VBB09610.1"/>
    </source>
</evidence>
<dbReference type="EMBL" id="UPPP01000127">
    <property type="protein sequence ID" value="VBB09610.1"/>
    <property type="molecule type" value="Genomic_DNA"/>
</dbReference>
<dbReference type="AlphaFoldDB" id="A0A498RFM0"/>
<protein>
    <submittedName>
        <fullName evidence="2">Mut7-c ubiquitin</fullName>
    </submittedName>
</protein>
<dbReference type="Pfam" id="PF14451">
    <property type="entry name" value="Ub-Mut7C"/>
    <property type="match status" value="1"/>
</dbReference>
<evidence type="ECO:0000313" key="3">
    <source>
        <dbReference type="Proteomes" id="UP000277811"/>
    </source>
</evidence>
<dbReference type="Proteomes" id="UP000277811">
    <property type="component" value="Unassembled WGS sequence"/>
</dbReference>
<evidence type="ECO:0000259" key="1">
    <source>
        <dbReference type="Pfam" id="PF14451"/>
    </source>
</evidence>